<dbReference type="AlphaFoldDB" id="A0A2V5HJG3"/>
<proteinExistence type="predicted"/>
<dbReference type="GO" id="GO:0008270">
    <property type="term" value="F:zinc ion binding"/>
    <property type="evidence" value="ECO:0007669"/>
    <property type="project" value="UniProtKB-KW"/>
</dbReference>
<keyword evidence="1" id="KW-0863">Zinc-finger</keyword>
<keyword evidence="1" id="KW-0479">Metal-binding</keyword>
<dbReference type="SUPFAM" id="SSF57850">
    <property type="entry name" value="RING/U-box"/>
    <property type="match status" value="1"/>
</dbReference>
<evidence type="ECO:0000256" key="1">
    <source>
        <dbReference type="PROSITE-ProRule" id="PRU00175"/>
    </source>
</evidence>
<dbReference type="InterPro" id="IPR001841">
    <property type="entry name" value="Znf_RING"/>
</dbReference>
<reference evidence="4 5" key="1">
    <citation type="submission" date="2018-02" db="EMBL/GenBank/DDBJ databases">
        <title>The genomes of Aspergillus section Nigri reveals drivers in fungal speciation.</title>
        <authorList>
            <consortium name="DOE Joint Genome Institute"/>
            <person name="Vesth T.C."/>
            <person name="Nybo J."/>
            <person name="Theobald S."/>
            <person name="Brandl J."/>
            <person name="Frisvad J.C."/>
            <person name="Nielsen K.F."/>
            <person name="Lyhne E.K."/>
            <person name="Kogle M.E."/>
            <person name="Kuo A."/>
            <person name="Riley R."/>
            <person name="Clum A."/>
            <person name="Nolan M."/>
            <person name="Lipzen A."/>
            <person name="Salamov A."/>
            <person name="Henrissat B."/>
            <person name="Wiebenga A."/>
            <person name="De vries R.P."/>
            <person name="Grigoriev I.V."/>
            <person name="Mortensen U.H."/>
            <person name="Andersen M.R."/>
            <person name="Baker S.E."/>
        </authorList>
    </citation>
    <scope>NUCLEOTIDE SEQUENCE [LARGE SCALE GENOMIC DNA]</scope>
    <source>
        <strain evidence="4 5">CBS 115571</strain>
    </source>
</reference>
<dbReference type="EMBL" id="KZ825101">
    <property type="protein sequence ID" value="PYI24539.1"/>
    <property type="molecule type" value="Genomic_DNA"/>
</dbReference>
<feature type="compositionally biased region" description="Basic and acidic residues" evidence="2">
    <location>
        <begin position="197"/>
        <end position="207"/>
    </location>
</feature>
<keyword evidence="5" id="KW-1185">Reference proteome</keyword>
<dbReference type="OMA" id="YECSACR"/>
<dbReference type="Gene3D" id="3.30.40.10">
    <property type="entry name" value="Zinc/RING finger domain, C3HC4 (zinc finger)"/>
    <property type="match status" value="1"/>
</dbReference>
<keyword evidence="1" id="KW-0862">Zinc</keyword>
<feature type="domain" description="RING-type" evidence="3">
    <location>
        <begin position="37"/>
        <end position="88"/>
    </location>
</feature>
<evidence type="ECO:0000313" key="4">
    <source>
        <dbReference type="EMBL" id="PYI24539.1"/>
    </source>
</evidence>
<dbReference type="InterPro" id="IPR013083">
    <property type="entry name" value="Znf_RING/FYVE/PHD"/>
</dbReference>
<protein>
    <recommendedName>
        <fullName evidence="3">RING-type domain-containing protein</fullName>
    </recommendedName>
</protein>
<dbReference type="Proteomes" id="UP000249829">
    <property type="component" value="Unassembled WGS sequence"/>
</dbReference>
<dbReference type="PROSITE" id="PS50089">
    <property type="entry name" value="ZF_RING_2"/>
    <property type="match status" value="1"/>
</dbReference>
<organism evidence="4 5">
    <name type="scientific">Aspergillus violaceofuscus (strain CBS 115571)</name>
    <dbReference type="NCBI Taxonomy" id="1450538"/>
    <lineage>
        <taxon>Eukaryota</taxon>
        <taxon>Fungi</taxon>
        <taxon>Dikarya</taxon>
        <taxon>Ascomycota</taxon>
        <taxon>Pezizomycotina</taxon>
        <taxon>Eurotiomycetes</taxon>
        <taxon>Eurotiomycetidae</taxon>
        <taxon>Eurotiales</taxon>
        <taxon>Aspergillaceae</taxon>
        <taxon>Aspergillus</taxon>
    </lineage>
</organism>
<name>A0A2V5HJG3_ASPV1</name>
<evidence type="ECO:0000259" key="3">
    <source>
        <dbReference type="PROSITE" id="PS50089"/>
    </source>
</evidence>
<evidence type="ECO:0000256" key="2">
    <source>
        <dbReference type="SAM" id="MobiDB-lite"/>
    </source>
</evidence>
<sequence length="250" mass="27727">MAPTCHPDLRKYAYVKLRDLIKAQVLLEEVRGDAGTCDLCQTGRSEHQGAPLYECSACRHTYHHRCIDVLRAQASDRGEPLAYGCPHCGRPWVTVALLEQQAGETARGRSPRRRLPDSDGTYAFTFGAATRQYLCNWEDRATGGVCGQGPFDTFEHFYRHHATAHAGILFFECDLCDPVRGFMSALLLIQHTKDVHGGDPRLCDRPEPSASLRATEGEAVDPAASLAEKLELMDLDVVDSIEDDAMHLDE</sequence>
<accession>A0A2V5HJG3</accession>
<gene>
    <name evidence="4" type="ORF">BO99DRAFT_5</name>
</gene>
<evidence type="ECO:0000313" key="5">
    <source>
        <dbReference type="Proteomes" id="UP000249829"/>
    </source>
</evidence>
<feature type="region of interest" description="Disordered" evidence="2">
    <location>
        <begin position="197"/>
        <end position="220"/>
    </location>
</feature>